<evidence type="ECO:0000313" key="3">
    <source>
        <dbReference type="Proteomes" id="UP000319004"/>
    </source>
</evidence>
<name>A0A518HVT3_9BACT</name>
<evidence type="ECO:0000313" key="2">
    <source>
        <dbReference type="EMBL" id="QDV44955.1"/>
    </source>
</evidence>
<dbReference type="KEGG" id="snep:Enr13x_48270"/>
<organism evidence="2 3">
    <name type="scientific">Stieleria neptunia</name>
    <dbReference type="NCBI Taxonomy" id="2527979"/>
    <lineage>
        <taxon>Bacteria</taxon>
        <taxon>Pseudomonadati</taxon>
        <taxon>Planctomycetota</taxon>
        <taxon>Planctomycetia</taxon>
        <taxon>Pirellulales</taxon>
        <taxon>Pirellulaceae</taxon>
        <taxon>Stieleria</taxon>
    </lineage>
</organism>
<reference evidence="2 3" key="1">
    <citation type="submission" date="2019-03" db="EMBL/GenBank/DDBJ databases">
        <title>Deep-cultivation of Planctomycetes and their phenomic and genomic characterization uncovers novel biology.</title>
        <authorList>
            <person name="Wiegand S."/>
            <person name="Jogler M."/>
            <person name="Boedeker C."/>
            <person name="Pinto D."/>
            <person name="Vollmers J."/>
            <person name="Rivas-Marin E."/>
            <person name="Kohn T."/>
            <person name="Peeters S.H."/>
            <person name="Heuer A."/>
            <person name="Rast P."/>
            <person name="Oberbeckmann S."/>
            <person name="Bunk B."/>
            <person name="Jeske O."/>
            <person name="Meyerdierks A."/>
            <person name="Storesund J.E."/>
            <person name="Kallscheuer N."/>
            <person name="Luecker S."/>
            <person name="Lage O.M."/>
            <person name="Pohl T."/>
            <person name="Merkel B.J."/>
            <person name="Hornburger P."/>
            <person name="Mueller R.-W."/>
            <person name="Bruemmer F."/>
            <person name="Labrenz M."/>
            <person name="Spormann A.M."/>
            <person name="Op den Camp H."/>
            <person name="Overmann J."/>
            <person name="Amann R."/>
            <person name="Jetten M.S.M."/>
            <person name="Mascher T."/>
            <person name="Medema M.H."/>
            <person name="Devos D.P."/>
            <person name="Kaster A.-K."/>
            <person name="Ovreas L."/>
            <person name="Rohde M."/>
            <person name="Galperin M.Y."/>
            <person name="Jogler C."/>
        </authorList>
    </citation>
    <scope>NUCLEOTIDE SEQUENCE [LARGE SCALE GENOMIC DNA]</scope>
    <source>
        <strain evidence="2 3">Enr13</strain>
    </source>
</reference>
<dbReference type="EMBL" id="CP037423">
    <property type="protein sequence ID" value="QDV44955.1"/>
    <property type="molecule type" value="Genomic_DNA"/>
</dbReference>
<proteinExistence type="predicted"/>
<feature type="compositionally biased region" description="Basic and acidic residues" evidence="1">
    <location>
        <begin position="115"/>
        <end position="130"/>
    </location>
</feature>
<feature type="region of interest" description="Disordered" evidence="1">
    <location>
        <begin position="93"/>
        <end position="166"/>
    </location>
</feature>
<protein>
    <submittedName>
        <fullName evidence="2">Uncharacterized protein</fullName>
    </submittedName>
</protein>
<dbReference type="AlphaFoldDB" id="A0A518HVT3"/>
<dbReference type="Proteomes" id="UP000319004">
    <property type="component" value="Chromosome"/>
</dbReference>
<gene>
    <name evidence="2" type="ORF">Enr13x_48270</name>
</gene>
<evidence type="ECO:0000256" key="1">
    <source>
        <dbReference type="SAM" id="MobiDB-lite"/>
    </source>
</evidence>
<sequence length="192" mass="21041">MVFASADAIFFMRPGPWTDTGTGADSLSRCEVVNESNTMRADRKPDERLSRVSRTLLGLALLCGVVTSSAGCRLCCDREDQAYSAYGGSWERTQRDSGRVGSLFDPGGARVGDVSPRDAGRDEIEARERVAPLGGVKSRGSDGDPTPEPVRPEKKSDEETEQEFQERLRRFQEEKMLNAGIVPGEPSPPDFR</sequence>
<accession>A0A518HVT3</accession>
<keyword evidence="3" id="KW-1185">Reference proteome</keyword>